<sequence>MDRLVKVEVAEVELHYEPLERCSAAIKVSSLIHTMPVAVQFTTTRPGLFSFSPAAVALLTPLSSTVIRIVLPPTQAPPLDSPPDVLFVRSALAPTLHRADNAALIRFFARPTLPIFRDASLPIQLLGPHVLRHLILSRSGENGRRSSSLLTRVIGSCSRAELSEALHLAAAAGANLSALIEAGADPDYCSTDGKSAISVAASVGNIDAVKTLISAGATDRPFHEAASANRTDLIELLAGSGSGCYWGKISDPRGRTPVHAAAKSGAIDALLMSLSSAAAGDPDLADIQGWTPLHCAAAGGHLQAAEVIIRSSAFDPRRALTKGGRGRSRRTPLDIATEKGHFLLYDLLRPGGHVIKAARSARGELCFRSMESTEERDQNGWTALHVAAFKGRLEAVRQLVEGGAEVEVVDDDGYTPLRCAVEAGHAEVAIWLNGYGDLRGRMKGLLHGDEDNGDGEDGCGSCGPAPRWETCAAVVPTALCRNEDDNVSMEA</sequence>
<dbReference type="SMART" id="SM00248">
    <property type="entry name" value="ANK"/>
    <property type="match status" value="7"/>
</dbReference>
<proteinExistence type="predicted"/>
<name>A0A835VB55_VANPL</name>
<gene>
    <name evidence="4" type="ORF">HPP92_006669</name>
</gene>
<dbReference type="InterPro" id="IPR036770">
    <property type="entry name" value="Ankyrin_rpt-contain_sf"/>
</dbReference>
<dbReference type="Proteomes" id="UP000639772">
    <property type="component" value="Chromosome 3"/>
</dbReference>
<dbReference type="PROSITE" id="PS50088">
    <property type="entry name" value="ANK_REPEAT"/>
    <property type="match status" value="3"/>
</dbReference>
<evidence type="ECO:0000256" key="2">
    <source>
        <dbReference type="ARBA" id="ARBA00023043"/>
    </source>
</evidence>
<dbReference type="PRINTS" id="PR01415">
    <property type="entry name" value="ANKYRIN"/>
</dbReference>
<dbReference type="OrthoDB" id="194358at2759"/>
<organism evidence="4 5">
    <name type="scientific">Vanilla planifolia</name>
    <name type="common">Vanilla</name>
    <dbReference type="NCBI Taxonomy" id="51239"/>
    <lineage>
        <taxon>Eukaryota</taxon>
        <taxon>Viridiplantae</taxon>
        <taxon>Streptophyta</taxon>
        <taxon>Embryophyta</taxon>
        <taxon>Tracheophyta</taxon>
        <taxon>Spermatophyta</taxon>
        <taxon>Magnoliopsida</taxon>
        <taxon>Liliopsida</taxon>
        <taxon>Asparagales</taxon>
        <taxon>Orchidaceae</taxon>
        <taxon>Vanilloideae</taxon>
        <taxon>Vanilleae</taxon>
        <taxon>Vanilla</taxon>
    </lineage>
</organism>
<keyword evidence="1" id="KW-0677">Repeat</keyword>
<feature type="repeat" description="ANK" evidence="3">
    <location>
        <begin position="288"/>
        <end position="313"/>
    </location>
</feature>
<dbReference type="InterPro" id="IPR002110">
    <property type="entry name" value="Ankyrin_rpt"/>
</dbReference>
<dbReference type="EMBL" id="JADCNM010000003">
    <property type="protein sequence ID" value="KAG0489806.1"/>
    <property type="molecule type" value="Genomic_DNA"/>
</dbReference>
<dbReference type="AlphaFoldDB" id="A0A835VB55"/>
<dbReference type="Pfam" id="PF12796">
    <property type="entry name" value="Ank_2"/>
    <property type="match status" value="2"/>
</dbReference>
<evidence type="ECO:0000313" key="4">
    <source>
        <dbReference type="EMBL" id="KAG0489806.1"/>
    </source>
</evidence>
<dbReference type="PROSITE" id="PS50297">
    <property type="entry name" value="ANK_REP_REGION"/>
    <property type="match status" value="3"/>
</dbReference>
<dbReference type="SUPFAM" id="SSF48403">
    <property type="entry name" value="Ankyrin repeat"/>
    <property type="match status" value="1"/>
</dbReference>
<dbReference type="PANTHER" id="PTHR24198">
    <property type="entry name" value="ANKYRIN REPEAT AND PROTEIN KINASE DOMAIN-CONTAINING PROTEIN"/>
    <property type="match status" value="1"/>
</dbReference>
<accession>A0A835VB55</accession>
<evidence type="ECO:0000313" key="5">
    <source>
        <dbReference type="Proteomes" id="UP000639772"/>
    </source>
</evidence>
<dbReference type="PANTHER" id="PTHR24198:SF165">
    <property type="entry name" value="ANKYRIN REPEAT-CONTAINING PROTEIN-RELATED"/>
    <property type="match status" value="1"/>
</dbReference>
<evidence type="ECO:0000256" key="3">
    <source>
        <dbReference type="PROSITE-ProRule" id="PRU00023"/>
    </source>
</evidence>
<feature type="repeat" description="ANK" evidence="3">
    <location>
        <begin position="192"/>
        <end position="217"/>
    </location>
</feature>
<comment type="caution">
    <text evidence="4">The sequence shown here is derived from an EMBL/GenBank/DDBJ whole genome shotgun (WGS) entry which is preliminary data.</text>
</comment>
<protein>
    <submittedName>
        <fullName evidence="4">Uncharacterized protein</fullName>
    </submittedName>
</protein>
<keyword evidence="2 3" id="KW-0040">ANK repeat</keyword>
<evidence type="ECO:0000256" key="1">
    <source>
        <dbReference type="ARBA" id="ARBA00022737"/>
    </source>
</evidence>
<reference evidence="4 5" key="1">
    <citation type="journal article" date="2020" name="Nat. Food">
        <title>A phased Vanilla planifolia genome enables genetic improvement of flavour and production.</title>
        <authorList>
            <person name="Hasing T."/>
            <person name="Tang H."/>
            <person name="Brym M."/>
            <person name="Khazi F."/>
            <person name="Huang T."/>
            <person name="Chambers A.H."/>
        </authorList>
    </citation>
    <scope>NUCLEOTIDE SEQUENCE [LARGE SCALE GENOMIC DNA]</scope>
    <source>
        <tissue evidence="4">Leaf</tissue>
    </source>
</reference>
<feature type="repeat" description="ANK" evidence="3">
    <location>
        <begin position="379"/>
        <end position="411"/>
    </location>
</feature>
<dbReference type="Gene3D" id="1.25.40.20">
    <property type="entry name" value="Ankyrin repeat-containing domain"/>
    <property type="match status" value="3"/>
</dbReference>